<dbReference type="OrthoDB" id="9922773at2759"/>
<evidence type="ECO:0000256" key="3">
    <source>
        <dbReference type="ARBA" id="ARBA00022833"/>
    </source>
</evidence>
<gene>
    <name evidence="7" type="ORF">FA13DRAFT_1735990</name>
</gene>
<dbReference type="SUPFAM" id="SSF144232">
    <property type="entry name" value="HIT/MYND zinc finger-like"/>
    <property type="match status" value="1"/>
</dbReference>
<proteinExistence type="predicted"/>
<evidence type="ECO:0000313" key="8">
    <source>
        <dbReference type="Proteomes" id="UP000298030"/>
    </source>
</evidence>
<organism evidence="7 8">
    <name type="scientific">Coprinellus micaceus</name>
    <name type="common">Glistening ink-cap mushroom</name>
    <name type="synonym">Coprinus micaceus</name>
    <dbReference type="NCBI Taxonomy" id="71717"/>
    <lineage>
        <taxon>Eukaryota</taxon>
        <taxon>Fungi</taxon>
        <taxon>Dikarya</taxon>
        <taxon>Basidiomycota</taxon>
        <taxon>Agaricomycotina</taxon>
        <taxon>Agaricomycetes</taxon>
        <taxon>Agaricomycetidae</taxon>
        <taxon>Agaricales</taxon>
        <taxon>Agaricineae</taxon>
        <taxon>Psathyrellaceae</taxon>
        <taxon>Coprinellus</taxon>
    </lineage>
</organism>
<evidence type="ECO:0000259" key="6">
    <source>
        <dbReference type="PROSITE" id="PS50865"/>
    </source>
</evidence>
<feature type="non-terminal residue" evidence="7">
    <location>
        <position position="523"/>
    </location>
</feature>
<reference evidence="7 8" key="1">
    <citation type="journal article" date="2019" name="Nat. Ecol. Evol.">
        <title>Megaphylogeny resolves global patterns of mushroom evolution.</title>
        <authorList>
            <person name="Varga T."/>
            <person name="Krizsan K."/>
            <person name="Foldi C."/>
            <person name="Dima B."/>
            <person name="Sanchez-Garcia M."/>
            <person name="Sanchez-Ramirez S."/>
            <person name="Szollosi G.J."/>
            <person name="Szarkandi J.G."/>
            <person name="Papp V."/>
            <person name="Albert L."/>
            <person name="Andreopoulos W."/>
            <person name="Angelini C."/>
            <person name="Antonin V."/>
            <person name="Barry K.W."/>
            <person name="Bougher N.L."/>
            <person name="Buchanan P."/>
            <person name="Buyck B."/>
            <person name="Bense V."/>
            <person name="Catcheside P."/>
            <person name="Chovatia M."/>
            <person name="Cooper J."/>
            <person name="Damon W."/>
            <person name="Desjardin D."/>
            <person name="Finy P."/>
            <person name="Geml J."/>
            <person name="Haridas S."/>
            <person name="Hughes K."/>
            <person name="Justo A."/>
            <person name="Karasinski D."/>
            <person name="Kautmanova I."/>
            <person name="Kiss B."/>
            <person name="Kocsube S."/>
            <person name="Kotiranta H."/>
            <person name="LaButti K.M."/>
            <person name="Lechner B.E."/>
            <person name="Liimatainen K."/>
            <person name="Lipzen A."/>
            <person name="Lukacs Z."/>
            <person name="Mihaltcheva S."/>
            <person name="Morgado L.N."/>
            <person name="Niskanen T."/>
            <person name="Noordeloos M.E."/>
            <person name="Ohm R.A."/>
            <person name="Ortiz-Santana B."/>
            <person name="Ovrebo C."/>
            <person name="Racz N."/>
            <person name="Riley R."/>
            <person name="Savchenko A."/>
            <person name="Shiryaev A."/>
            <person name="Soop K."/>
            <person name="Spirin V."/>
            <person name="Szebenyi C."/>
            <person name="Tomsovsky M."/>
            <person name="Tulloss R.E."/>
            <person name="Uehling J."/>
            <person name="Grigoriev I.V."/>
            <person name="Vagvolgyi C."/>
            <person name="Papp T."/>
            <person name="Martin F.M."/>
            <person name="Miettinen O."/>
            <person name="Hibbett D.S."/>
            <person name="Nagy L.G."/>
        </authorList>
    </citation>
    <scope>NUCLEOTIDE SEQUENCE [LARGE SCALE GENOMIC DNA]</scope>
    <source>
        <strain evidence="7 8">FP101781</strain>
    </source>
</reference>
<dbReference type="Gene3D" id="6.10.140.2220">
    <property type="match status" value="1"/>
</dbReference>
<dbReference type="EMBL" id="QPFP01000035">
    <property type="protein sequence ID" value="TEB28094.1"/>
    <property type="molecule type" value="Genomic_DNA"/>
</dbReference>
<evidence type="ECO:0000256" key="2">
    <source>
        <dbReference type="ARBA" id="ARBA00022771"/>
    </source>
</evidence>
<evidence type="ECO:0000313" key="7">
    <source>
        <dbReference type="EMBL" id="TEB28094.1"/>
    </source>
</evidence>
<feature type="region of interest" description="Disordered" evidence="5">
    <location>
        <begin position="492"/>
        <end position="523"/>
    </location>
</feature>
<keyword evidence="3" id="KW-0862">Zinc</keyword>
<keyword evidence="8" id="KW-1185">Reference proteome</keyword>
<dbReference type="AlphaFoldDB" id="A0A4Y7T298"/>
<name>A0A4Y7T298_COPMI</name>
<evidence type="ECO:0000256" key="5">
    <source>
        <dbReference type="SAM" id="MobiDB-lite"/>
    </source>
</evidence>
<comment type="caution">
    <text evidence="7">The sequence shown here is derived from an EMBL/GenBank/DDBJ whole genome shotgun (WGS) entry which is preliminary data.</text>
</comment>
<protein>
    <recommendedName>
        <fullName evidence="6">MYND-type domain-containing protein</fullName>
    </recommendedName>
</protein>
<sequence>MAEVMVLANGVKASGSGVYLSDSLDVHILQDILDDLAPKIPRSSEFESATARQVVESASTAMKDWATILRCLESSLAEFPVIQAAMDDCLGLLSVHWEDVARWMSFFIQWASPSDVPPFLSLGCCVQIMRTIATNVDANIFKSQIASTLCTVDVLFNFLFLGDPHTPGRAGRIRLGHTSTCSIAHLYHLLSQHDVQKQSLTARLSSASLRQREAFVSSLVQRIQELPASPSDAEGLVSAAEDLAKFVGPTSFLFASGFKRDFERQKFVLNASKAIGRIAEAGVSHSVQDPLIWWYLMHCIRFMAELAAFPRWRKLSYRLIEGGIISSILYVFPRISHTDGSPKGLRELDRALTTILPFLTERGGLHAARVLGGIKSSPGGRRASWVFENIIEGTYASFDRAMVAFGGPRSVTVCCGLKVSSLFSPTHGRDMASIKTCKNCRFYFYCSKLCQQEDWVSFHSRECTRAQHKRKYRVPAAPKACHRQALIRPTCLPGSHCKPQSPPATPDHRERQQQRPSEPSFIA</sequence>
<dbReference type="Pfam" id="PF01753">
    <property type="entry name" value="zf-MYND"/>
    <property type="match status" value="1"/>
</dbReference>
<dbReference type="PROSITE" id="PS50865">
    <property type="entry name" value="ZF_MYND_2"/>
    <property type="match status" value="1"/>
</dbReference>
<evidence type="ECO:0000256" key="1">
    <source>
        <dbReference type="ARBA" id="ARBA00022723"/>
    </source>
</evidence>
<evidence type="ECO:0000256" key="4">
    <source>
        <dbReference type="PROSITE-ProRule" id="PRU00134"/>
    </source>
</evidence>
<feature type="domain" description="MYND-type" evidence="6">
    <location>
        <begin position="412"/>
        <end position="463"/>
    </location>
</feature>
<dbReference type="GO" id="GO:0008270">
    <property type="term" value="F:zinc ion binding"/>
    <property type="evidence" value="ECO:0007669"/>
    <property type="project" value="UniProtKB-KW"/>
</dbReference>
<keyword evidence="2 4" id="KW-0863">Zinc-finger</keyword>
<keyword evidence="1" id="KW-0479">Metal-binding</keyword>
<accession>A0A4Y7T298</accession>
<dbReference type="InterPro" id="IPR002893">
    <property type="entry name" value="Znf_MYND"/>
</dbReference>
<dbReference type="Proteomes" id="UP000298030">
    <property type="component" value="Unassembled WGS sequence"/>
</dbReference>